<dbReference type="InterPro" id="IPR023803">
    <property type="entry name" value="Ribosomal_bS16_dom_sf"/>
</dbReference>
<evidence type="ECO:0000256" key="3">
    <source>
        <dbReference type="HAMAP-Rule" id="MF_00385"/>
    </source>
</evidence>
<keyword evidence="1 3" id="KW-0689">Ribosomal protein</keyword>
<dbReference type="EMBL" id="CP022752">
    <property type="protein sequence ID" value="ASU78121.1"/>
    <property type="molecule type" value="Genomic_DNA"/>
</dbReference>
<dbReference type="KEGG" id="aey:CDG81_07180"/>
<gene>
    <name evidence="3" type="primary">rpsP</name>
    <name evidence="5" type="ORF">CDG81_07180</name>
    <name evidence="6" type="ORF">IL38_09525</name>
</gene>
<dbReference type="HOGENOM" id="CLU_100590_1_1_11"/>
<proteinExistence type="inferred from homology"/>
<evidence type="ECO:0000256" key="4">
    <source>
        <dbReference type="SAM" id="MobiDB-lite"/>
    </source>
</evidence>
<keyword evidence="2 3" id="KW-0687">Ribonucleoprotein</keyword>
<dbReference type="GO" id="GO:0003735">
    <property type="term" value="F:structural constituent of ribosome"/>
    <property type="evidence" value="ECO:0007669"/>
    <property type="project" value="InterPro"/>
</dbReference>
<evidence type="ECO:0000313" key="7">
    <source>
        <dbReference type="Proteomes" id="UP000029737"/>
    </source>
</evidence>
<dbReference type="HAMAP" id="MF_00385">
    <property type="entry name" value="Ribosomal_bS16"/>
    <property type="match status" value="1"/>
</dbReference>
<accession>A0A099D6V8</accession>
<reference evidence="6 7" key="1">
    <citation type="journal article" date="2014" name="PLoS ONE">
        <title>Identification and Characterization of a New Erythromycin Biosynthetic Gene Cluster in Actinopolyspora erythraea YIM90600, a Novel Erythronolide-Producing Halophilic Actinomycete Isolated from Salt Field.</title>
        <authorList>
            <person name="Chen D."/>
            <person name="Feng J."/>
            <person name="Huang L."/>
            <person name="Zhang Q."/>
            <person name="Wu J."/>
            <person name="Zhu X."/>
            <person name="Duan Y."/>
            <person name="Xu Z."/>
        </authorList>
    </citation>
    <scope>NUCLEOTIDE SEQUENCE [LARGE SCALE GENOMIC DNA]</scope>
    <source>
        <strain evidence="6 7">YIM90600</strain>
    </source>
</reference>
<evidence type="ECO:0000313" key="8">
    <source>
        <dbReference type="Proteomes" id="UP000215043"/>
    </source>
</evidence>
<evidence type="ECO:0000256" key="2">
    <source>
        <dbReference type="ARBA" id="ARBA00023274"/>
    </source>
</evidence>
<evidence type="ECO:0000313" key="5">
    <source>
        <dbReference type="EMBL" id="ASU78121.1"/>
    </source>
</evidence>
<comment type="similarity">
    <text evidence="3">Belongs to the bacterial ribosomal protein bS16 family.</text>
</comment>
<evidence type="ECO:0000256" key="1">
    <source>
        <dbReference type="ARBA" id="ARBA00022980"/>
    </source>
</evidence>
<dbReference type="GO" id="GO:0015935">
    <property type="term" value="C:small ribosomal subunit"/>
    <property type="evidence" value="ECO:0007669"/>
    <property type="project" value="TreeGrafter"/>
</dbReference>
<dbReference type="NCBIfam" id="TIGR00002">
    <property type="entry name" value="S16"/>
    <property type="match status" value="1"/>
</dbReference>
<feature type="compositionally biased region" description="Acidic residues" evidence="4">
    <location>
        <begin position="137"/>
        <end position="151"/>
    </location>
</feature>
<dbReference type="OrthoDB" id="9807878at2"/>
<dbReference type="RefSeq" id="WP_043572214.1">
    <property type="nucleotide sequence ID" value="NZ_CP022752.1"/>
</dbReference>
<dbReference type="Proteomes" id="UP000029737">
    <property type="component" value="Unassembled WGS sequence"/>
</dbReference>
<organism evidence="5 8">
    <name type="scientific">Actinopolyspora erythraea</name>
    <dbReference type="NCBI Taxonomy" id="414996"/>
    <lineage>
        <taxon>Bacteria</taxon>
        <taxon>Bacillati</taxon>
        <taxon>Actinomycetota</taxon>
        <taxon>Actinomycetes</taxon>
        <taxon>Actinopolysporales</taxon>
        <taxon>Actinopolysporaceae</taxon>
        <taxon>Actinopolyspora</taxon>
    </lineage>
</organism>
<dbReference type="SUPFAM" id="SSF54565">
    <property type="entry name" value="Ribosomal protein S16"/>
    <property type="match status" value="1"/>
</dbReference>
<name>A0A099D6V8_9ACTN</name>
<dbReference type="eggNOG" id="COG0228">
    <property type="taxonomic scope" value="Bacteria"/>
</dbReference>
<dbReference type="GO" id="GO:0006412">
    <property type="term" value="P:translation"/>
    <property type="evidence" value="ECO:0007669"/>
    <property type="project" value="UniProtKB-UniRule"/>
</dbReference>
<dbReference type="PANTHER" id="PTHR12919:SF20">
    <property type="entry name" value="SMALL RIBOSOMAL SUBUNIT PROTEIN BS16M"/>
    <property type="match status" value="1"/>
</dbReference>
<dbReference type="PANTHER" id="PTHR12919">
    <property type="entry name" value="30S RIBOSOMAL PROTEIN S16"/>
    <property type="match status" value="1"/>
</dbReference>
<dbReference type="AlphaFoldDB" id="A0A099D6V8"/>
<dbReference type="InterPro" id="IPR000307">
    <property type="entry name" value="Ribosomal_bS16"/>
</dbReference>
<sequence length="151" mass="16804">MAVKIKLMRLGKIREPHYRIVVADAKTRRDGRDIETIGQYHPKQQPSHIQVNSERAQYWLSVGAQPTERVQHLLKITGDWQKFKGLPGAEGTLQVKDTKKSKQELFEAALAAADEEPGVDATTPKKKGGGKKSEASASEDENKEQAEEGQE</sequence>
<dbReference type="Gene3D" id="3.30.1320.10">
    <property type="match status" value="1"/>
</dbReference>
<dbReference type="NCBIfam" id="NF011093">
    <property type="entry name" value="PRK14520.1"/>
    <property type="match status" value="1"/>
</dbReference>
<dbReference type="Proteomes" id="UP000215043">
    <property type="component" value="Chromosome"/>
</dbReference>
<keyword evidence="7" id="KW-1185">Reference proteome</keyword>
<dbReference type="GO" id="GO:0005737">
    <property type="term" value="C:cytoplasm"/>
    <property type="evidence" value="ECO:0007669"/>
    <property type="project" value="UniProtKB-ARBA"/>
</dbReference>
<protein>
    <recommendedName>
        <fullName evidence="3">Small ribosomal subunit protein bS16</fullName>
    </recommendedName>
</protein>
<dbReference type="Pfam" id="PF00886">
    <property type="entry name" value="Ribosomal_S16"/>
    <property type="match status" value="1"/>
</dbReference>
<reference evidence="5 8" key="2">
    <citation type="submission" date="2017-08" db="EMBL/GenBank/DDBJ databases">
        <title>The complete genome sequence of moderately halophilic actinomycete Actinopolyspora erythraea YIM 90600, the producer of novel erythromycin, novel actinopolysporins A-C and tubercidin.</title>
        <authorList>
            <person name="Yin M."/>
            <person name="Tang S."/>
        </authorList>
    </citation>
    <scope>NUCLEOTIDE SEQUENCE [LARGE SCALE GENOMIC DNA]</scope>
    <source>
        <strain evidence="5 8">YIM 90600</strain>
    </source>
</reference>
<dbReference type="EMBL" id="JPMV01000016">
    <property type="protein sequence ID" value="KGI81666.1"/>
    <property type="molecule type" value="Genomic_DNA"/>
</dbReference>
<evidence type="ECO:0000313" key="6">
    <source>
        <dbReference type="EMBL" id="KGI81666.1"/>
    </source>
</evidence>
<feature type="region of interest" description="Disordered" evidence="4">
    <location>
        <begin position="110"/>
        <end position="151"/>
    </location>
</feature>